<organism evidence="3 4">
    <name type="scientific">Rhizobium aethiopicum</name>
    <dbReference type="NCBI Taxonomy" id="1138170"/>
    <lineage>
        <taxon>Bacteria</taxon>
        <taxon>Pseudomonadati</taxon>
        <taxon>Pseudomonadota</taxon>
        <taxon>Alphaproteobacteria</taxon>
        <taxon>Hyphomicrobiales</taxon>
        <taxon>Rhizobiaceae</taxon>
        <taxon>Rhizobium/Agrobacterium group</taxon>
        <taxon>Rhizobium</taxon>
    </lineage>
</organism>
<feature type="domain" description="Flagellar motor switch protein FliN-like C-terminal" evidence="2">
    <location>
        <begin position="269"/>
        <end position="336"/>
    </location>
</feature>
<dbReference type="GeneID" id="45960418"/>
<reference evidence="3 4" key="1">
    <citation type="submission" date="2016-08" db="EMBL/GenBank/DDBJ databases">
        <authorList>
            <person name="Seilhamer J.J."/>
        </authorList>
    </citation>
    <scope>NUCLEOTIDE SEQUENCE [LARGE SCALE GENOMIC DNA]</scope>
    <source>
        <strain evidence="3 4">HBR26</strain>
    </source>
</reference>
<sequence length="339" mass="36931">MNIAATAWPRSSMAESFFSRSDTMMRAAWQIPVREQTLSVRPLSPDIAAARIVDPVGLLCRIGEREQMLIASAGALRLLAERLEPLLLWEKLSPHEQAAVVEHQFVEAFEAIENKIGISLSLLQIGVEPQPDASGNFGFEIGWNGMSLPLSGRFDEAFLNGLVGWASRLPRRTLDALTTTVGIRRGYAVLSVGEIKSLRLGDGIVIDGAAPETVIAITGERYLATCMRSDKGAVLTQPLLSTPTGPMRHFMTNETVDQELQGEPRPSPVDSIPIKLVFDAGRLELPLRTLETIGEGYVFNLDRPLTDAVDIIAQGRVIGRGEIISVDGLSAVRVTMLHD</sequence>
<dbReference type="GO" id="GO:0003774">
    <property type="term" value="F:cytoskeletal motor activity"/>
    <property type="evidence" value="ECO:0007669"/>
    <property type="project" value="InterPro"/>
</dbReference>
<dbReference type="AlphaFoldDB" id="A0A1C3Y9U6"/>
<protein>
    <submittedName>
        <fullName evidence="3">Type III secretion system apparatus protein YscQ/HrcQ</fullName>
    </submittedName>
</protein>
<evidence type="ECO:0000313" key="4">
    <source>
        <dbReference type="Proteomes" id="UP000198723"/>
    </source>
</evidence>
<evidence type="ECO:0000256" key="1">
    <source>
        <dbReference type="ARBA" id="ARBA00009226"/>
    </source>
</evidence>
<dbReference type="STRING" id="1138170.GA0061105_11635"/>
<dbReference type="PANTHER" id="PTHR30034:SF6">
    <property type="entry name" value="YOP PROTEINS TRANSLOCATION PROTEIN Q"/>
    <property type="match status" value="1"/>
</dbReference>
<dbReference type="InterPro" id="IPR001543">
    <property type="entry name" value="FliN-like_C"/>
</dbReference>
<dbReference type="GO" id="GO:0071978">
    <property type="term" value="P:bacterial-type flagellum-dependent swarming motility"/>
    <property type="evidence" value="ECO:0007669"/>
    <property type="project" value="TreeGrafter"/>
</dbReference>
<comment type="similarity">
    <text evidence="1">Belongs to the FliN/MopA/SpaO family.</text>
</comment>
<dbReference type="InterPro" id="IPR036429">
    <property type="entry name" value="SpoA-like_sf"/>
</dbReference>
<dbReference type="InterPro" id="IPR001172">
    <property type="entry name" value="FliN_T3SS_HrcQb"/>
</dbReference>
<dbReference type="PRINTS" id="PR00956">
    <property type="entry name" value="FLGMOTORFLIN"/>
</dbReference>
<dbReference type="RefSeq" id="WP_046977181.1">
    <property type="nucleotide sequence ID" value="NZ_FMAJ01000016.1"/>
</dbReference>
<dbReference type="SUPFAM" id="SSF101801">
    <property type="entry name" value="Surface presentation of antigens (SPOA)"/>
    <property type="match status" value="1"/>
</dbReference>
<proteinExistence type="inferred from homology"/>
<name>A0A1C3Y9U6_9HYPH</name>
<dbReference type="Pfam" id="PF01052">
    <property type="entry name" value="FliMN_C"/>
    <property type="match status" value="1"/>
</dbReference>
<gene>
    <name evidence="3" type="ORF">GA0061105_11635</name>
</gene>
<evidence type="ECO:0000259" key="2">
    <source>
        <dbReference type="Pfam" id="PF01052"/>
    </source>
</evidence>
<dbReference type="GO" id="GO:0009425">
    <property type="term" value="C:bacterial-type flagellum basal body"/>
    <property type="evidence" value="ECO:0007669"/>
    <property type="project" value="InterPro"/>
</dbReference>
<dbReference type="EMBL" id="FMAJ01000016">
    <property type="protein sequence ID" value="SCB61231.1"/>
    <property type="molecule type" value="Genomic_DNA"/>
</dbReference>
<accession>A0A1C3Y9U6</accession>
<dbReference type="Gene3D" id="2.30.330.10">
    <property type="entry name" value="SpoA-like"/>
    <property type="match status" value="1"/>
</dbReference>
<dbReference type="PANTHER" id="PTHR30034">
    <property type="entry name" value="FLAGELLAR MOTOR SWITCH PROTEIN FLIM"/>
    <property type="match status" value="1"/>
</dbReference>
<dbReference type="GO" id="GO:0050918">
    <property type="term" value="P:positive chemotaxis"/>
    <property type="evidence" value="ECO:0007669"/>
    <property type="project" value="TreeGrafter"/>
</dbReference>
<dbReference type="Proteomes" id="UP000198723">
    <property type="component" value="Unassembled WGS sequence"/>
</dbReference>
<evidence type="ECO:0000313" key="3">
    <source>
        <dbReference type="EMBL" id="SCB61231.1"/>
    </source>
</evidence>